<dbReference type="EMBL" id="RQJP01000001">
    <property type="protein sequence ID" value="RRB17171.1"/>
    <property type="molecule type" value="Genomic_DNA"/>
</dbReference>
<dbReference type="PANTHER" id="PTHR12110">
    <property type="entry name" value="HYDROXYPYRUVATE ISOMERASE"/>
    <property type="match status" value="1"/>
</dbReference>
<dbReference type="SUPFAM" id="SSF51658">
    <property type="entry name" value="Xylose isomerase-like"/>
    <property type="match status" value="1"/>
</dbReference>
<dbReference type="InterPro" id="IPR013022">
    <property type="entry name" value="Xyl_isomerase-like_TIM-brl"/>
</dbReference>
<evidence type="ECO:0000313" key="2">
    <source>
        <dbReference type="EMBL" id="RRB17171.1"/>
    </source>
</evidence>
<evidence type="ECO:0000259" key="1">
    <source>
        <dbReference type="Pfam" id="PF01261"/>
    </source>
</evidence>
<dbReference type="AlphaFoldDB" id="A0A3P1CV67"/>
<feature type="domain" description="Xylose isomerase-like TIM barrel" evidence="1">
    <location>
        <begin position="74"/>
        <end position="317"/>
    </location>
</feature>
<evidence type="ECO:0000313" key="3">
    <source>
        <dbReference type="Proteomes" id="UP000274271"/>
    </source>
</evidence>
<organism evidence="2 3">
    <name type="scientific">Larkinella knui</name>
    <dbReference type="NCBI Taxonomy" id="2025310"/>
    <lineage>
        <taxon>Bacteria</taxon>
        <taxon>Pseudomonadati</taxon>
        <taxon>Bacteroidota</taxon>
        <taxon>Cytophagia</taxon>
        <taxon>Cytophagales</taxon>
        <taxon>Spirosomataceae</taxon>
        <taxon>Larkinella</taxon>
    </lineage>
</organism>
<dbReference type="GO" id="GO:0016853">
    <property type="term" value="F:isomerase activity"/>
    <property type="evidence" value="ECO:0007669"/>
    <property type="project" value="UniProtKB-KW"/>
</dbReference>
<dbReference type="Gene3D" id="3.20.20.150">
    <property type="entry name" value="Divalent-metal-dependent TIM barrel enzymes"/>
    <property type="match status" value="1"/>
</dbReference>
<dbReference type="PANTHER" id="PTHR12110:SF21">
    <property type="entry name" value="XYLOSE ISOMERASE-LIKE TIM BARREL DOMAIN-CONTAINING PROTEIN"/>
    <property type="match status" value="1"/>
</dbReference>
<dbReference type="Pfam" id="PF01261">
    <property type="entry name" value="AP_endonuc_2"/>
    <property type="match status" value="1"/>
</dbReference>
<reference evidence="2 3" key="1">
    <citation type="submission" date="2018-11" db="EMBL/GenBank/DDBJ databases">
        <authorList>
            <person name="Zhou Z."/>
            <person name="Wang G."/>
        </authorList>
    </citation>
    <scope>NUCLEOTIDE SEQUENCE [LARGE SCALE GENOMIC DNA]</scope>
    <source>
        <strain evidence="2 3">KCTC42998</strain>
    </source>
</reference>
<protein>
    <submittedName>
        <fullName evidence="2">Sugar phosphate isomerase/epimerase</fullName>
    </submittedName>
</protein>
<gene>
    <name evidence="2" type="ORF">EHT87_02500</name>
</gene>
<sequence>MPPMRCWQLHWRGKSGRCDPVQQRNMKKLAFFFWAVFLTGVGLAQQVSRVSNDFFVLHNAIRGDSTYKTFDQQVELIKSLGYDGVEINQLDSFDGMKAALDKHQFTGSYFYIKVNLDSPTPDPRIEPDIRALKGTKTVLAPYIVSDGKRFTSPSAPADSIVVRHLRQLSDWATAAGLQVAVYPHVGFYVERVDHALRLVKQTDRPNVGLTFNLCHWLATTPKASRSDWKGLLTTLKPHLKMITISGANDVDAAGMDNGPTGIWNQYILPLGTGSFDTYELVRYAIQDLGFRGPIGVQCYAMKGDKPTNLRHTMAVWQQYKTRLTKR</sequence>
<dbReference type="Proteomes" id="UP000274271">
    <property type="component" value="Unassembled WGS sequence"/>
</dbReference>
<name>A0A3P1CV67_9BACT</name>
<proteinExistence type="predicted"/>
<accession>A0A3P1CV67</accession>
<keyword evidence="2" id="KW-0413">Isomerase</keyword>
<dbReference type="OrthoDB" id="927165at2"/>
<comment type="caution">
    <text evidence="2">The sequence shown here is derived from an EMBL/GenBank/DDBJ whole genome shotgun (WGS) entry which is preliminary data.</text>
</comment>
<keyword evidence="3" id="KW-1185">Reference proteome</keyword>
<dbReference type="InterPro" id="IPR036237">
    <property type="entry name" value="Xyl_isomerase-like_sf"/>
</dbReference>
<dbReference type="InterPro" id="IPR050312">
    <property type="entry name" value="IolE/XylAMocC-like"/>
</dbReference>